<protein>
    <submittedName>
        <fullName evidence="1">Uncharacterized protein</fullName>
    </submittedName>
</protein>
<proteinExistence type="predicted"/>
<dbReference type="Proteomes" id="UP001153334">
    <property type="component" value="Unassembled WGS sequence"/>
</dbReference>
<keyword evidence="2" id="KW-1185">Reference proteome</keyword>
<organism evidence="1 2">
    <name type="scientific">Nemania bipapillata</name>
    <dbReference type="NCBI Taxonomy" id="110536"/>
    <lineage>
        <taxon>Eukaryota</taxon>
        <taxon>Fungi</taxon>
        <taxon>Dikarya</taxon>
        <taxon>Ascomycota</taxon>
        <taxon>Pezizomycotina</taxon>
        <taxon>Sordariomycetes</taxon>
        <taxon>Xylariomycetidae</taxon>
        <taxon>Xylariales</taxon>
        <taxon>Xylariaceae</taxon>
        <taxon>Nemania</taxon>
    </lineage>
</organism>
<evidence type="ECO:0000313" key="2">
    <source>
        <dbReference type="Proteomes" id="UP001153334"/>
    </source>
</evidence>
<reference evidence="1" key="1">
    <citation type="submission" date="2022-11" db="EMBL/GenBank/DDBJ databases">
        <title>Genome Sequence of Nemania bipapillata.</title>
        <authorList>
            <person name="Buettner E."/>
        </authorList>
    </citation>
    <scope>NUCLEOTIDE SEQUENCE</scope>
    <source>
        <strain evidence="1">CP14</strain>
    </source>
</reference>
<gene>
    <name evidence="1" type="ORF">ONZ43_g6018</name>
</gene>
<comment type="caution">
    <text evidence="1">The sequence shown here is derived from an EMBL/GenBank/DDBJ whole genome shotgun (WGS) entry which is preliminary data.</text>
</comment>
<accession>A0ACC2I4E8</accession>
<evidence type="ECO:0000313" key="1">
    <source>
        <dbReference type="EMBL" id="KAJ8109868.1"/>
    </source>
</evidence>
<dbReference type="EMBL" id="JAPESX010002021">
    <property type="protein sequence ID" value="KAJ8109868.1"/>
    <property type="molecule type" value="Genomic_DNA"/>
</dbReference>
<name>A0ACC2I4E8_9PEZI</name>
<sequence length="95" mass="10297">MAAKVVLVTGATNGIGYETVKAFLQSENSYHVYLGSRSVEKGKTALQKIQEECRGSKNTVEILQIDLTSDESIEKAFETIKNGPGRVDVLIHNAG</sequence>